<dbReference type="Proteomes" id="UP000002429">
    <property type="component" value="Plasmid megaplasmid"/>
</dbReference>
<keyword evidence="2" id="KW-1185">Reference proteome</keyword>
<proteinExistence type="predicted"/>
<dbReference type="AlphaFoldDB" id="Q1LDV7"/>
<accession>Q1LDV7</accession>
<dbReference type="KEGG" id="rme:Rmet_4807"/>
<geneLocation type="plasmid" evidence="1 2">
    <name>megaplasmid</name>
</geneLocation>
<reference evidence="2" key="1">
    <citation type="journal article" date="2010" name="PLoS ONE">
        <title>The complete genome sequence of Cupriavidus metallidurans strain CH34, a master survivalist in harsh and anthropogenic environments.</title>
        <authorList>
            <person name="Janssen P.J."/>
            <person name="Van Houdt R."/>
            <person name="Moors H."/>
            <person name="Monsieurs P."/>
            <person name="Morin N."/>
            <person name="Michaux A."/>
            <person name="Benotmane M.A."/>
            <person name="Leys N."/>
            <person name="Vallaeys T."/>
            <person name="Lapidus A."/>
            <person name="Monchy S."/>
            <person name="Medigue C."/>
            <person name="Taghavi S."/>
            <person name="McCorkle S."/>
            <person name="Dunn J."/>
            <person name="van der Lelie D."/>
            <person name="Mergeay M."/>
        </authorList>
    </citation>
    <scope>NUCLEOTIDE SEQUENCE [LARGE SCALE GENOMIC DNA]</scope>
    <source>
        <strain evidence="2">ATCC 43123 / DSM 2839 / NBRC 102507 / CH34</strain>
    </source>
</reference>
<name>Q1LDV7_CUPMC</name>
<organism evidence="1 2">
    <name type="scientific">Cupriavidus metallidurans (strain ATCC 43123 / DSM 2839 / NBRC 102507 / CH34)</name>
    <name type="common">Ralstonia metallidurans</name>
    <dbReference type="NCBI Taxonomy" id="266264"/>
    <lineage>
        <taxon>Bacteria</taxon>
        <taxon>Pseudomonadati</taxon>
        <taxon>Pseudomonadota</taxon>
        <taxon>Betaproteobacteria</taxon>
        <taxon>Burkholderiales</taxon>
        <taxon>Burkholderiaceae</taxon>
        <taxon>Cupriavidus</taxon>
    </lineage>
</organism>
<dbReference type="EMBL" id="CP000353">
    <property type="protein sequence ID" value="ABF11669.1"/>
    <property type="molecule type" value="Genomic_DNA"/>
</dbReference>
<sequence length="94" mass="10204">MRPRVPSNRSPLAKEMTVLSPHELATLMLIGNGPHTRDDTAATHAREIDPVDLDALIAQRLVVLESIQDDSGRIACPQITAHGMSMLKAVGRLN</sequence>
<keyword evidence="1" id="KW-0614">Plasmid</keyword>
<gene>
    <name evidence="1" type="ordered locus">Rmet_4807</name>
</gene>
<evidence type="ECO:0000313" key="2">
    <source>
        <dbReference type="Proteomes" id="UP000002429"/>
    </source>
</evidence>
<evidence type="ECO:0000313" key="1">
    <source>
        <dbReference type="EMBL" id="ABF11669.1"/>
    </source>
</evidence>
<dbReference type="HOGENOM" id="CLU_173841_3_0_4"/>
<protein>
    <submittedName>
        <fullName evidence="1">Uncharacterized protein</fullName>
    </submittedName>
</protein>